<gene>
    <name evidence="3" type="ORF">SAY87_031119</name>
</gene>
<accession>A0AAN7KWX5</accession>
<sequence length="158" mass="17321">MIPSNTIRGSDSGSTMKTTTGKRERKRRFPHVKRSVGGRGVKVVYFSNPVKVKTSVSEFRATVQELTGRGSDLVRLMKTAEQSEIHGVADEASLRSISQGVALKQCDAGDFSAGRKYGSYPPAENESPAEWDSLVCWPSDGDLLSFDFEDYALLDVLN</sequence>
<evidence type="ECO:0000313" key="3">
    <source>
        <dbReference type="EMBL" id="KAK4770587.1"/>
    </source>
</evidence>
<name>A0AAN7KWX5_9MYRT</name>
<dbReference type="Proteomes" id="UP001345219">
    <property type="component" value="Chromosome 24"/>
</dbReference>
<dbReference type="Pfam" id="PF05678">
    <property type="entry name" value="VQ"/>
    <property type="match status" value="1"/>
</dbReference>
<keyword evidence="4" id="KW-1185">Reference proteome</keyword>
<comment type="caution">
    <text evidence="3">The sequence shown here is derived from an EMBL/GenBank/DDBJ whole genome shotgun (WGS) entry which is preliminary data.</text>
</comment>
<dbReference type="AlphaFoldDB" id="A0AAN7KWX5"/>
<evidence type="ECO:0000259" key="2">
    <source>
        <dbReference type="Pfam" id="PF05678"/>
    </source>
</evidence>
<dbReference type="PANTHER" id="PTHR33624:SF17">
    <property type="entry name" value="OS07G0687400 PROTEIN"/>
    <property type="match status" value="1"/>
</dbReference>
<dbReference type="EMBL" id="JAXIOK010000005">
    <property type="protein sequence ID" value="KAK4770587.1"/>
    <property type="molecule type" value="Genomic_DNA"/>
</dbReference>
<dbReference type="InterPro" id="IPR039335">
    <property type="entry name" value="SIB1/2"/>
</dbReference>
<protein>
    <recommendedName>
        <fullName evidence="2">VQ domain-containing protein</fullName>
    </recommendedName>
</protein>
<feature type="compositionally biased region" description="Polar residues" evidence="1">
    <location>
        <begin position="1"/>
        <end position="14"/>
    </location>
</feature>
<dbReference type="PANTHER" id="PTHR33624">
    <property type="entry name" value="SIGMA FACTOR BINDING PROTEIN 1, CHLOROPLASTIC"/>
    <property type="match status" value="1"/>
</dbReference>
<dbReference type="InterPro" id="IPR008889">
    <property type="entry name" value="VQ"/>
</dbReference>
<evidence type="ECO:0000313" key="4">
    <source>
        <dbReference type="Proteomes" id="UP001345219"/>
    </source>
</evidence>
<feature type="region of interest" description="Disordered" evidence="1">
    <location>
        <begin position="1"/>
        <end position="29"/>
    </location>
</feature>
<evidence type="ECO:0000256" key="1">
    <source>
        <dbReference type="SAM" id="MobiDB-lite"/>
    </source>
</evidence>
<feature type="domain" description="VQ" evidence="2">
    <location>
        <begin position="47"/>
        <end position="71"/>
    </location>
</feature>
<proteinExistence type="predicted"/>
<organism evidence="3 4">
    <name type="scientific">Trapa incisa</name>
    <dbReference type="NCBI Taxonomy" id="236973"/>
    <lineage>
        <taxon>Eukaryota</taxon>
        <taxon>Viridiplantae</taxon>
        <taxon>Streptophyta</taxon>
        <taxon>Embryophyta</taxon>
        <taxon>Tracheophyta</taxon>
        <taxon>Spermatophyta</taxon>
        <taxon>Magnoliopsida</taxon>
        <taxon>eudicotyledons</taxon>
        <taxon>Gunneridae</taxon>
        <taxon>Pentapetalae</taxon>
        <taxon>rosids</taxon>
        <taxon>malvids</taxon>
        <taxon>Myrtales</taxon>
        <taxon>Lythraceae</taxon>
        <taxon>Trapa</taxon>
    </lineage>
</organism>
<reference evidence="3 4" key="1">
    <citation type="journal article" date="2023" name="Hortic Res">
        <title>Pangenome of water caltrop reveals structural variations and asymmetric subgenome divergence after allopolyploidization.</title>
        <authorList>
            <person name="Zhang X."/>
            <person name="Chen Y."/>
            <person name="Wang L."/>
            <person name="Yuan Y."/>
            <person name="Fang M."/>
            <person name="Shi L."/>
            <person name="Lu R."/>
            <person name="Comes H.P."/>
            <person name="Ma Y."/>
            <person name="Chen Y."/>
            <person name="Huang G."/>
            <person name="Zhou Y."/>
            <person name="Zheng Z."/>
            <person name="Qiu Y."/>
        </authorList>
    </citation>
    <scope>NUCLEOTIDE SEQUENCE [LARGE SCALE GENOMIC DNA]</scope>
    <source>
        <tissue evidence="3">Roots</tissue>
    </source>
</reference>